<evidence type="ECO:0000313" key="3">
    <source>
        <dbReference type="Proteomes" id="UP000295726"/>
    </source>
</evidence>
<organism evidence="2 3">
    <name type="scientific">Muricomes intestini</name>
    <dbReference type="NCBI Taxonomy" id="1796634"/>
    <lineage>
        <taxon>Bacteria</taxon>
        <taxon>Bacillati</taxon>
        <taxon>Bacillota</taxon>
        <taxon>Clostridia</taxon>
        <taxon>Lachnospirales</taxon>
        <taxon>Lachnospiraceae</taxon>
        <taxon>Muricomes</taxon>
    </lineage>
</organism>
<reference evidence="2 3" key="1">
    <citation type="submission" date="2019-03" db="EMBL/GenBank/DDBJ databases">
        <title>Genomic Encyclopedia of Type Strains, Phase IV (KMG-IV): sequencing the most valuable type-strain genomes for metagenomic binning, comparative biology and taxonomic classification.</title>
        <authorList>
            <person name="Goeker M."/>
        </authorList>
    </citation>
    <scope>NUCLEOTIDE SEQUENCE [LARGE SCALE GENOMIC DNA]</scope>
    <source>
        <strain evidence="2 3">DSM 29489</strain>
    </source>
</reference>
<evidence type="ECO:0000313" key="2">
    <source>
        <dbReference type="EMBL" id="TCS75206.1"/>
    </source>
</evidence>
<feature type="transmembrane region" description="Helical" evidence="1">
    <location>
        <begin position="96"/>
        <end position="119"/>
    </location>
</feature>
<keyword evidence="1" id="KW-0812">Transmembrane</keyword>
<dbReference type="AlphaFoldDB" id="A0A4R3K1C8"/>
<accession>A0A4R3K1C8</accession>
<evidence type="ECO:0000256" key="1">
    <source>
        <dbReference type="SAM" id="Phobius"/>
    </source>
</evidence>
<dbReference type="Proteomes" id="UP000295726">
    <property type="component" value="Unassembled WGS sequence"/>
</dbReference>
<dbReference type="RefSeq" id="WP_132383377.1">
    <property type="nucleotide sequence ID" value="NZ_DAIPCY010000084.1"/>
</dbReference>
<keyword evidence="1" id="KW-0472">Membrane</keyword>
<name>A0A4R3K1C8_9FIRM</name>
<sequence>MNKHTKKNPLSYLGWLGLIGIIGVNLSAHGAWILQLFLIYFFFFIYRNVPADELFWFNVKKAGLSSFILGLIINNIVLITLAIFESIGGNQDATKLIIGMFLISSFIPLLFFIGILMYYNRQEKKYVEKDNA</sequence>
<dbReference type="EMBL" id="SLZZ01000030">
    <property type="protein sequence ID" value="TCS75206.1"/>
    <property type="molecule type" value="Genomic_DNA"/>
</dbReference>
<gene>
    <name evidence="2" type="ORF">EDD59_1301</name>
</gene>
<keyword evidence="3" id="KW-1185">Reference proteome</keyword>
<feature type="transmembrane region" description="Helical" evidence="1">
    <location>
        <begin position="63"/>
        <end position="84"/>
    </location>
</feature>
<proteinExistence type="predicted"/>
<keyword evidence="1" id="KW-1133">Transmembrane helix</keyword>
<feature type="transmembrane region" description="Helical" evidence="1">
    <location>
        <begin position="12"/>
        <end position="43"/>
    </location>
</feature>
<protein>
    <submittedName>
        <fullName evidence="2">Uncharacterized protein DUF3796</fullName>
    </submittedName>
</protein>
<comment type="caution">
    <text evidence="2">The sequence shown here is derived from an EMBL/GenBank/DDBJ whole genome shotgun (WGS) entry which is preliminary data.</text>
</comment>